<dbReference type="RefSeq" id="XP_066069924.1">
    <property type="nucleotide sequence ID" value="XM_066213827.1"/>
</dbReference>
<feature type="region of interest" description="Disordered" evidence="1">
    <location>
        <begin position="1235"/>
        <end position="1268"/>
    </location>
</feature>
<evidence type="ECO:0000256" key="1">
    <source>
        <dbReference type="SAM" id="MobiDB-lite"/>
    </source>
</evidence>
<protein>
    <submittedName>
        <fullName evidence="2">Uncharacterized protein</fullName>
    </submittedName>
</protein>
<sequence>MTVVKDLKKALKKSSNDSTTSPSVHKTTSNTRQTRRSAVNLSNPRRSIGPSPLIPSPSPPKTKGFGPLKRIVSRSSICDMSTATKPTLSHVKPKLSRLLPKNNVHASHSEPAFKPLQDSIPGNKDRSKVNHTHKPSRPFSFRKASAPELMDKLKCNATKPVLEREDKNKQYKGQNDKMDGWTEFLGKVHFYHVPAQSEPNLAVASEYQVDAGSGMEKKRITKSSTFPALGVSGDNSVLEANLSSSTTAPSHLNFPIPKVATTAEDPLLNVPNASRSSHVNTLHNSSMPASEILNASPAPFISLLADTSAHSYLNFPAPNSVTKSANFLDGPPTNCSSLSTNTLVLKDNNKNQYSTRESFKSSKLMRKGRVFRESSISKAEDNPVGVPVPPTDSIPRKTDDRIVSLTQAKPSSFPPLPFPIPLSQSFTQTDIGKEINKDVGGISNQSLPPDFVSLAGSSVSDHCLNFDRQAIFQEGDKPLPSIPLELLDPIPSLIETSSESHTTICSFQDGNPTTTHTMSSIDHYPHLDIVTDTATLEEGKSFVVSVSTTNDSVIVTVSNTNSSAAIPEVDDQYGVDQICALERDLVKSCQLSLLSDSHAKMIDKSTLADEPVSENTHKDMASSAPLDISSLSFGQLLPENELNMSSISSSALQPINQTSTTMTMQNINELIPTREEKTLFREDDSPASFNDTVEYVEVASVDSEMADPVRVKAFHEYLETTLELYNELMRRGKAHPKPKGDAIYGVYRPVTMRLIAGKPEKATKVVPLLRSSEECQVKSTQDSKSTLASDLGTAEGVMRNLPNSGKLNYSSSSPGDPFKLCDATSPVALSTRHEFIQKNDPMSLDFPNEMVTKLKSVKSDTSSENKEAVSLVRKRSIVNEERSPPSQAMSEATQIVAPIVNKILNTELAAPITADINRTDNSIDSKPGTLDRKPIQILQDPASRTLSSESKELNGTGMSRPHETDTVIRDESLKSKDTVTSSITLYSKDRVFDNSEIATPSRRSGSAPHTFIPAVASEDAKKHQTPSSRIKTFNIYQKSPESLVPYHYNFNATETSPRLNTLGLINDDIQSDNAPKVACEFFSNTPSVKDSICIPAIHDIDDIGVIDPSSEPLQPQTTSTPTNTFYSASTIGSDLFIHTPQEELNDTFHTSLAELQKELKIWKTLCLKAFARGFLGPDDRIGIEVIQTCFSSAYPDVGEELATLREDNRKLRLARDDNIRQKEKLSTLESVIMASSQISTPSKSSRSQPSSRHNSPFDTRQPCFSPKQSYACDQSVRSDITSSTRHLLAEISQLRQELIASRRENEILKNLMENNYNAHSQNQDKWLSIQFMLGKLIETTNSSHTLAEEQKMVIEKIHEDLKKRESTKNTEKESWNLKMLRLEDQMRDIGKMSCLLQSCLDEIGKLRDDGSTPQSQRTFNMQTRSNYSSHSPTPTRVSLGRHHVVPGTDIDRDVYCNTVRLFHVPSSSNEVSRKSPVYNFRHCQAFKMSKAPLMASEVDILKTKAANKRGVGSAEVETVWPKPEFGASTQIDNVTKDGKTITEYIVPAGSMFSLGAALPNHTVLKWGAYFPPGTMFPDGVLVPIHARMVSVQPLKTVVPPPDLTSEMVCNIM</sequence>
<evidence type="ECO:0000313" key="3">
    <source>
        <dbReference type="Proteomes" id="UP000094043"/>
    </source>
</evidence>
<feature type="region of interest" description="Disordered" evidence="1">
    <location>
        <begin position="105"/>
        <end position="140"/>
    </location>
</feature>
<keyword evidence="3" id="KW-1185">Reference proteome</keyword>
<feature type="compositionally biased region" description="Low complexity" evidence="1">
    <location>
        <begin position="1235"/>
        <end position="1254"/>
    </location>
</feature>
<dbReference type="Proteomes" id="UP000094043">
    <property type="component" value="Chromosome 5"/>
</dbReference>
<name>A0AAJ8JVR1_9TREE</name>
<dbReference type="GeneID" id="91088652"/>
<accession>A0AAJ8JVR1</accession>
<feature type="compositionally biased region" description="Basic and acidic residues" evidence="1">
    <location>
        <begin position="960"/>
        <end position="973"/>
    </location>
</feature>
<dbReference type="KEGG" id="cdep:91088652"/>
<gene>
    <name evidence="2" type="ORF">L203_104442</name>
</gene>
<organism evidence="2 3">
    <name type="scientific">Cryptococcus depauperatus CBS 7841</name>
    <dbReference type="NCBI Taxonomy" id="1295531"/>
    <lineage>
        <taxon>Eukaryota</taxon>
        <taxon>Fungi</taxon>
        <taxon>Dikarya</taxon>
        <taxon>Basidiomycota</taxon>
        <taxon>Agaricomycotina</taxon>
        <taxon>Tremellomycetes</taxon>
        <taxon>Tremellales</taxon>
        <taxon>Cryptococcaceae</taxon>
        <taxon>Cryptococcus</taxon>
    </lineage>
</organism>
<feature type="compositionally biased region" description="Polar residues" evidence="1">
    <location>
        <begin position="16"/>
        <end position="43"/>
    </location>
</feature>
<feature type="region of interest" description="Disordered" evidence="1">
    <location>
        <begin position="918"/>
        <end position="973"/>
    </location>
</feature>
<reference evidence="2" key="2">
    <citation type="journal article" date="2022" name="Elife">
        <title>Obligate sexual reproduction of a homothallic fungus closely related to the Cryptococcus pathogenic species complex.</title>
        <authorList>
            <person name="Passer A.R."/>
            <person name="Clancey S.A."/>
            <person name="Shea T."/>
            <person name="David-Palma M."/>
            <person name="Averette A.F."/>
            <person name="Boekhout T."/>
            <person name="Porcel B.M."/>
            <person name="Nowrousian M."/>
            <person name="Cuomo C.A."/>
            <person name="Sun S."/>
            <person name="Heitman J."/>
            <person name="Coelho M.A."/>
        </authorList>
    </citation>
    <scope>NUCLEOTIDE SEQUENCE</scope>
    <source>
        <strain evidence="2">CBS 7841</strain>
    </source>
</reference>
<proteinExistence type="predicted"/>
<reference evidence="2" key="3">
    <citation type="submission" date="2024-01" db="EMBL/GenBank/DDBJ databases">
        <authorList>
            <person name="Coelho M.A."/>
            <person name="David-Palma M."/>
            <person name="Shea T."/>
            <person name="Sun S."/>
            <person name="Cuomo C.A."/>
            <person name="Heitman J."/>
        </authorList>
    </citation>
    <scope>NUCLEOTIDE SEQUENCE</scope>
    <source>
        <strain evidence="2">CBS 7841</strain>
    </source>
</reference>
<feature type="region of interest" description="Disordered" evidence="1">
    <location>
        <begin position="1"/>
        <end position="67"/>
    </location>
</feature>
<feature type="region of interest" description="Disordered" evidence="1">
    <location>
        <begin position="373"/>
        <end position="397"/>
    </location>
</feature>
<feature type="compositionally biased region" description="Basic and acidic residues" evidence="1">
    <location>
        <begin position="918"/>
        <end position="934"/>
    </location>
</feature>
<evidence type="ECO:0000313" key="2">
    <source>
        <dbReference type="EMBL" id="WVN89224.1"/>
    </source>
</evidence>
<dbReference type="EMBL" id="CP143788">
    <property type="protein sequence ID" value="WVN89224.1"/>
    <property type="molecule type" value="Genomic_DNA"/>
</dbReference>
<reference evidence="2" key="1">
    <citation type="submission" date="2016-06" db="EMBL/GenBank/DDBJ databases">
        <authorList>
            <person name="Cuomo C."/>
            <person name="Litvintseva A."/>
            <person name="Heitman J."/>
            <person name="Chen Y."/>
            <person name="Sun S."/>
            <person name="Springer D."/>
            <person name="Dromer F."/>
            <person name="Young S."/>
            <person name="Zeng Q."/>
            <person name="Chapman S."/>
            <person name="Gujja S."/>
            <person name="Saif S."/>
            <person name="Birren B."/>
        </authorList>
    </citation>
    <scope>NUCLEOTIDE SEQUENCE</scope>
    <source>
        <strain evidence="2">CBS 7841</strain>
    </source>
</reference>